<dbReference type="PROSITE" id="PS50995">
    <property type="entry name" value="HTH_MARR_2"/>
    <property type="match status" value="1"/>
</dbReference>
<name>A0ABQ6G9U7_9BACL</name>
<dbReference type="InterPro" id="IPR036390">
    <property type="entry name" value="WH_DNA-bd_sf"/>
</dbReference>
<dbReference type="PANTHER" id="PTHR33164:SF57">
    <property type="entry name" value="MARR-FAMILY TRANSCRIPTIONAL REGULATOR"/>
    <property type="match status" value="1"/>
</dbReference>
<protein>
    <submittedName>
        <fullName evidence="3">MarR family transcriptional regulator</fullName>
    </submittedName>
</protein>
<dbReference type="Proteomes" id="UP001157114">
    <property type="component" value="Unassembled WGS sequence"/>
</dbReference>
<evidence type="ECO:0000259" key="2">
    <source>
        <dbReference type="PROSITE" id="PS50995"/>
    </source>
</evidence>
<keyword evidence="4" id="KW-1185">Reference proteome</keyword>
<dbReference type="Gene3D" id="1.10.10.10">
    <property type="entry name" value="Winged helix-like DNA-binding domain superfamily/Winged helix DNA-binding domain"/>
    <property type="match status" value="1"/>
</dbReference>
<gene>
    <name evidence="3" type="ORF">MU1_07960</name>
</gene>
<dbReference type="SUPFAM" id="SSF46785">
    <property type="entry name" value="Winged helix' DNA-binding domain"/>
    <property type="match status" value="1"/>
</dbReference>
<evidence type="ECO:0000313" key="3">
    <source>
        <dbReference type="EMBL" id="GLX66452.1"/>
    </source>
</evidence>
<keyword evidence="1" id="KW-0238">DNA-binding</keyword>
<evidence type="ECO:0000256" key="1">
    <source>
        <dbReference type="ARBA" id="ARBA00023125"/>
    </source>
</evidence>
<reference evidence="3 4" key="1">
    <citation type="submission" date="2023-03" db="EMBL/GenBank/DDBJ databases">
        <title>Draft genome sequence of the bacteria which degrade cell wall of Tricholomamatutake.</title>
        <authorList>
            <person name="Konishi Y."/>
            <person name="Fukuta Y."/>
            <person name="Shirasaka N."/>
        </authorList>
    </citation>
    <scope>NUCLEOTIDE SEQUENCE [LARGE SCALE GENOMIC DNA]</scope>
    <source>
        <strain evidence="4">mu1</strain>
    </source>
</reference>
<comment type="caution">
    <text evidence="3">The sequence shown here is derived from an EMBL/GenBank/DDBJ whole genome shotgun (WGS) entry which is preliminary data.</text>
</comment>
<accession>A0ABQ6G9U7</accession>
<proteinExistence type="predicted"/>
<organism evidence="3 4">
    <name type="scientific">Paenibacillus glycanilyticus</name>
    <dbReference type="NCBI Taxonomy" id="126569"/>
    <lineage>
        <taxon>Bacteria</taxon>
        <taxon>Bacillati</taxon>
        <taxon>Bacillota</taxon>
        <taxon>Bacilli</taxon>
        <taxon>Bacillales</taxon>
        <taxon>Paenibacillaceae</taxon>
        <taxon>Paenibacillus</taxon>
    </lineage>
</organism>
<sequence>MAVSETFDTIPTAGHVLEHLLRTTHQLHLQFESQLSALEVPDYLSGPRLRFLISVQEAGQIKMSDIAAKLGIKPRTVTQFVDALEQAKLIVRTPDPDDRRATFIRLSETAPPLIEHARHAMSESADKALSALSPEDRGQLLRLLHQLSQ</sequence>
<dbReference type="InterPro" id="IPR036388">
    <property type="entry name" value="WH-like_DNA-bd_sf"/>
</dbReference>
<dbReference type="RefSeq" id="WP_284237150.1">
    <property type="nucleotide sequence ID" value="NZ_BSSQ01000003.1"/>
</dbReference>
<dbReference type="InterPro" id="IPR039422">
    <property type="entry name" value="MarR/SlyA-like"/>
</dbReference>
<dbReference type="PRINTS" id="PR00598">
    <property type="entry name" value="HTHMARR"/>
</dbReference>
<dbReference type="EMBL" id="BSSQ01000003">
    <property type="protein sequence ID" value="GLX66452.1"/>
    <property type="molecule type" value="Genomic_DNA"/>
</dbReference>
<feature type="domain" description="HTH marR-type" evidence="2">
    <location>
        <begin position="17"/>
        <end position="149"/>
    </location>
</feature>
<dbReference type="InterPro" id="IPR000835">
    <property type="entry name" value="HTH_MarR-typ"/>
</dbReference>
<evidence type="ECO:0000313" key="4">
    <source>
        <dbReference type="Proteomes" id="UP001157114"/>
    </source>
</evidence>
<dbReference type="Pfam" id="PF01047">
    <property type="entry name" value="MarR"/>
    <property type="match status" value="1"/>
</dbReference>
<dbReference type="SMART" id="SM00347">
    <property type="entry name" value="HTH_MARR"/>
    <property type="match status" value="1"/>
</dbReference>
<dbReference type="PANTHER" id="PTHR33164">
    <property type="entry name" value="TRANSCRIPTIONAL REGULATOR, MARR FAMILY"/>
    <property type="match status" value="1"/>
</dbReference>